<name>A0A089YPY5_9PSED</name>
<evidence type="ECO:0000259" key="6">
    <source>
        <dbReference type="Pfam" id="PF16188"/>
    </source>
</evidence>
<dbReference type="InterPro" id="IPR036005">
    <property type="entry name" value="Creatinase/aminopeptidase-like"/>
</dbReference>
<dbReference type="GO" id="GO:0005737">
    <property type="term" value="C:cytoplasm"/>
    <property type="evidence" value="ECO:0007669"/>
    <property type="project" value="UniProtKB-ARBA"/>
</dbReference>
<feature type="domain" description="Peptidase M24 C-terminal" evidence="6">
    <location>
        <begin position="542"/>
        <end position="602"/>
    </location>
</feature>
<evidence type="ECO:0000259" key="4">
    <source>
        <dbReference type="Pfam" id="PF00557"/>
    </source>
</evidence>
<dbReference type="HOGENOM" id="CLU_011781_2_4_6"/>
<dbReference type="FunFam" id="3.90.230.10:FF:000004">
    <property type="entry name" value="xaa-Pro aminopeptidase 1 isoform X1"/>
    <property type="match status" value="1"/>
</dbReference>
<evidence type="ECO:0000256" key="2">
    <source>
        <dbReference type="ARBA" id="ARBA00022723"/>
    </source>
</evidence>
<feature type="domain" description="Peptidase M24" evidence="4">
    <location>
        <begin position="317"/>
        <end position="532"/>
    </location>
</feature>
<proteinExistence type="inferred from homology"/>
<organism evidence="7 8">
    <name type="scientific">Pseudomonas rhizosphaerae</name>
    <dbReference type="NCBI Taxonomy" id="216142"/>
    <lineage>
        <taxon>Bacteria</taxon>
        <taxon>Pseudomonadati</taxon>
        <taxon>Pseudomonadota</taxon>
        <taxon>Gammaproteobacteria</taxon>
        <taxon>Pseudomonadales</taxon>
        <taxon>Pseudomonadaceae</taxon>
        <taxon>Pseudomonas</taxon>
    </lineage>
</organism>
<dbReference type="GO" id="GO:0070006">
    <property type="term" value="F:metalloaminopeptidase activity"/>
    <property type="evidence" value="ECO:0007669"/>
    <property type="project" value="InterPro"/>
</dbReference>
<dbReference type="SUPFAM" id="SSF53092">
    <property type="entry name" value="Creatinase/prolidase N-terminal domain"/>
    <property type="match status" value="1"/>
</dbReference>
<dbReference type="PANTHER" id="PTHR43763:SF6">
    <property type="entry name" value="XAA-PRO AMINOPEPTIDASE 1"/>
    <property type="match status" value="1"/>
</dbReference>
<evidence type="ECO:0000313" key="8">
    <source>
        <dbReference type="Proteomes" id="UP000029499"/>
    </source>
</evidence>
<keyword evidence="3" id="KW-0378">Hydrolase</keyword>
<dbReference type="KEGG" id="prh:LT40_02905"/>
<keyword evidence="8" id="KW-1185">Reference proteome</keyword>
<gene>
    <name evidence="7" type="ORF">LT40_02905</name>
</gene>
<dbReference type="Pfam" id="PF01321">
    <property type="entry name" value="Creatinase_N"/>
    <property type="match status" value="1"/>
</dbReference>
<dbReference type="RefSeq" id="WP_043186260.1">
    <property type="nucleotide sequence ID" value="NZ_CP009533.1"/>
</dbReference>
<dbReference type="OrthoDB" id="9806388at2"/>
<evidence type="ECO:0000256" key="3">
    <source>
        <dbReference type="ARBA" id="ARBA00022801"/>
    </source>
</evidence>
<dbReference type="Gene3D" id="3.90.230.10">
    <property type="entry name" value="Creatinase/methionine aminopeptidase superfamily"/>
    <property type="match status" value="1"/>
</dbReference>
<dbReference type="InterPro" id="IPR050422">
    <property type="entry name" value="X-Pro_aminopeptidase_P"/>
</dbReference>
<dbReference type="AlphaFoldDB" id="A0A089YPY5"/>
<dbReference type="SUPFAM" id="SSF55920">
    <property type="entry name" value="Creatinase/aminopeptidase"/>
    <property type="match status" value="1"/>
</dbReference>
<dbReference type="Pfam" id="PF16188">
    <property type="entry name" value="Peptidase_M24_C"/>
    <property type="match status" value="1"/>
</dbReference>
<reference evidence="7 8" key="1">
    <citation type="journal article" date="2015" name="J. Biotechnol.">
        <title>Complete genome sequence of Pseudomonas rhizosphaerae IH5T (=DSM 16299T), a phosphate-solubilizing rhizobacterium for bacterial biofertilizer.</title>
        <authorList>
            <person name="Kwak Y."/>
            <person name="Jung B.K."/>
            <person name="Shin J.H."/>
        </authorList>
    </citation>
    <scope>NUCLEOTIDE SEQUENCE [LARGE SCALE GENOMIC DNA]</scope>
    <source>
        <strain evidence="7">DSM 16299</strain>
    </source>
</reference>
<dbReference type="GO" id="GO:0046872">
    <property type="term" value="F:metal ion binding"/>
    <property type="evidence" value="ECO:0007669"/>
    <property type="project" value="UniProtKB-KW"/>
</dbReference>
<dbReference type="STRING" id="216142.LT40_02905"/>
<dbReference type="Pfam" id="PF00557">
    <property type="entry name" value="Peptidase_M24"/>
    <property type="match status" value="1"/>
</dbReference>
<keyword evidence="2" id="KW-0479">Metal-binding</keyword>
<dbReference type="InterPro" id="IPR029149">
    <property type="entry name" value="Creatin/AminoP/Spt16_N"/>
</dbReference>
<evidence type="ECO:0000313" key="7">
    <source>
        <dbReference type="EMBL" id="AIS16407.1"/>
    </source>
</evidence>
<feature type="domain" description="Creatinase N-terminal" evidence="5">
    <location>
        <begin position="14"/>
        <end position="137"/>
    </location>
</feature>
<dbReference type="eggNOG" id="COG0006">
    <property type="taxonomic scope" value="Bacteria"/>
</dbReference>
<sequence>MSLTPSAHFPVTERLRQMRALMQREGIDALLVPSADPHLSEYLPEHWQVRQWLSGFHGSVATLIVTAEFAGLWADSRYWEQAQVELAGSGIELVKLLAGQPGPLDWLGTQVRPGATVAVDGAVMAIAAARQLQEKLQRIGAALRTDTDLFAQVWSDRPALPVQPVYAHLPPYAVRERSEKLKTLREQIQSQGAHWHLLATLDDIAWLFDLRGSDVPYNPVFVAFALIGEHSATLFTALSRIDSTLRDSLAQAGIQVREYGEIASALAAVPAGEKLLFDPARVTVGIIESLGTGVTLVEALNPTTLSKSRKTAKEAQHIRHAMEQDGAALCEFFAWLEGAWGNQRVTELTIDEQLTAARARRPNFVSLSFSTIAAFNANGAMPHYRATETAHAVIEGDGLLLIDSGGQYLGGTTDITRMVPVGTPTADQRADCTRVLKGMIALSRTTFPKGIMSPLLDAIARAPIWADQVDYGHGTGHGVGYFMNVHEGPQVIAYQAPTTPQTAMQPGMITSIEPGTYRPGQWGVRIENLVLTGEAGQSAFGQFLNFETLTLCPIDTRCIDVPQLSAAERQWLNDYHAEVARRVAPLLIGASLQWLHERTQPI</sequence>
<evidence type="ECO:0000256" key="1">
    <source>
        <dbReference type="ARBA" id="ARBA00008766"/>
    </source>
</evidence>
<dbReference type="CDD" id="cd01085">
    <property type="entry name" value="APP"/>
    <property type="match status" value="1"/>
</dbReference>
<dbReference type="InterPro" id="IPR032416">
    <property type="entry name" value="Peptidase_M24_C"/>
</dbReference>
<dbReference type="EMBL" id="CP009533">
    <property type="protein sequence ID" value="AIS16407.1"/>
    <property type="molecule type" value="Genomic_DNA"/>
</dbReference>
<accession>A0A089YPY5</accession>
<dbReference type="Pfam" id="PF16189">
    <property type="entry name" value="Creatinase_N_2"/>
    <property type="match status" value="1"/>
</dbReference>
<dbReference type="InterPro" id="IPR033740">
    <property type="entry name" value="Pept_M24B"/>
</dbReference>
<dbReference type="Gene3D" id="3.40.350.10">
    <property type="entry name" value="Creatinase/prolidase N-terminal domain"/>
    <property type="match status" value="2"/>
</dbReference>
<dbReference type="Proteomes" id="UP000029499">
    <property type="component" value="Chromosome"/>
</dbReference>
<dbReference type="InterPro" id="IPR000994">
    <property type="entry name" value="Pept_M24"/>
</dbReference>
<dbReference type="InterPro" id="IPR000587">
    <property type="entry name" value="Creatinase_N"/>
</dbReference>
<comment type="similarity">
    <text evidence="1">Belongs to the peptidase M24B family.</text>
</comment>
<evidence type="ECO:0000259" key="5">
    <source>
        <dbReference type="Pfam" id="PF01321"/>
    </source>
</evidence>
<protein>
    <submittedName>
        <fullName evidence="7">Peptidase M24</fullName>
    </submittedName>
</protein>
<dbReference type="PANTHER" id="PTHR43763">
    <property type="entry name" value="XAA-PRO AMINOPEPTIDASE 1"/>
    <property type="match status" value="1"/>
</dbReference>